<dbReference type="EMBL" id="DVJS01000180">
    <property type="protein sequence ID" value="HIS97753.1"/>
    <property type="molecule type" value="Genomic_DNA"/>
</dbReference>
<dbReference type="Pfam" id="PF00155">
    <property type="entry name" value="Aminotran_1_2"/>
    <property type="match status" value="1"/>
</dbReference>
<dbReference type="InterPro" id="IPR015424">
    <property type="entry name" value="PyrdxlP-dep_Trfase"/>
</dbReference>
<dbReference type="GO" id="GO:0008483">
    <property type="term" value="F:transaminase activity"/>
    <property type="evidence" value="ECO:0007669"/>
    <property type="project" value="UniProtKB-KW"/>
</dbReference>
<dbReference type="GO" id="GO:0030170">
    <property type="term" value="F:pyridoxal phosphate binding"/>
    <property type="evidence" value="ECO:0007669"/>
    <property type="project" value="InterPro"/>
</dbReference>
<reference evidence="2" key="2">
    <citation type="journal article" date="2021" name="PeerJ">
        <title>Extensive microbial diversity within the chicken gut microbiome revealed by metagenomics and culture.</title>
        <authorList>
            <person name="Gilroy R."/>
            <person name="Ravi A."/>
            <person name="Getino M."/>
            <person name="Pursley I."/>
            <person name="Horton D.L."/>
            <person name="Alikhan N.F."/>
            <person name="Baker D."/>
            <person name="Gharbi K."/>
            <person name="Hall N."/>
            <person name="Watson M."/>
            <person name="Adriaenssens E.M."/>
            <person name="Foster-Nyarko E."/>
            <person name="Jarju S."/>
            <person name="Secka A."/>
            <person name="Antonio M."/>
            <person name="Oren A."/>
            <person name="Chaudhuri R.R."/>
            <person name="La Ragione R."/>
            <person name="Hildebrand F."/>
            <person name="Pallen M.J."/>
        </authorList>
    </citation>
    <scope>NUCLEOTIDE SEQUENCE</scope>
    <source>
        <strain evidence="2">ChiHecec3B27-6122</strain>
    </source>
</reference>
<evidence type="ECO:0000313" key="2">
    <source>
        <dbReference type="EMBL" id="HIS97753.1"/>
    </source>
</evidence>
<gene>
    <name evidence="2" type="ORF">IAD42_07255</name>
</gene>
<proteinExistence type="predicted"/>
<dbReference type="Proteomes" id="UP000886876">
    <property type="component" value="Unassembled WGS sequence"/>
</dbReference>
<name>A0A9D1K8B4_9FIRM</name>
<dbReference type="SUPFAM" id="SSF53383">
    <property type="entry name" value="PLP-dependent transferases"/>
    <property type="match status" value="1"/>
</dbReference>
<dbReference type="InterPro" id="IPR015421">
    <property type="entry name" value="PyrdxlP-dep_Trfase_major"/>
</dbReference>
<evidence type="ECO:0000259" key="1">
    <source>
        <dbReference type="Pfam" id="PF00155"/>
    </source>
</evidence>
<dbReference type="PRINTS" id="PR00753">
    <property type="entry name" value="ACCSYNTHASE"/>
</dbReference>
<comment type="caution">
    <text evidence="2">The sequence shown here is derived from an EMBL/GenBank/DDBJ whole genome shotgun (WGS) entry which is preliminary data.</text>
</comment>
<evidence type="ECO:0000313" key="3">
    <source>
        <dbReference type="Proteomes" id="UP000886876"/>
    </source>
</evidence>
<dbReference type="NCBIfam" id="NF005305">
    <property type="entry name" value="PRK06836.1"/>
    <property type="match status" value="1"/>
</dbReference>
<reference evidence="2" key="1">
    <citation type="submission" date="2020-10" db="EMBL/GenBank/DDBJ databases">
        <authorList>
            <person name="Gilroy R."/>
        </authorList>
    </citation>
    <scope>NUCLEOTIDE SEQUENCE</scope>
    <source>
        <strain evidence="2">ChiHecec3B27-6122</strain>
    </source>
</reference>
<protein>
    <submittedName>
        <fullName evidence="2">Pyridoxal phosphate-dependent aminotransferase</fullName>
    </submittedName>
</protein>
<dbReference type="InterPro" id="IPR004839">
    <property type="entry name" value="Aminotransferase_I/II_large"/>
</dbReference>
<dbReference type="PANTHER" id="PTHR42691">
    <property type="entry name" value="ASPARTATE AMINOTRANSFERASE YHDR-RELATED"/>
    <property type="match status" value="1"/>
</dbReference>
<keyword evidence="2" id="KW-0808">Transferase</keyword>
<accession>A0A9D1K8B4</accession>
<dbReference type="CDD" id="cd00609">
    <property type="entry name" value="AAT_like"/>
    <property type="match status" value="1"/>
</dbReference>
<sequence length="397" mass="42963">MICERMIRLASGGSTIRAMFEEGKRLASLYGADNVFDFSIGNPYFAPPDCVKDAIVDIITNDDPMSVHGYPANAGFPAVRQAVAESLNRRFGTDYNSDNIIMTVGAAGGLNVILRVLCNPGDEVIVISPYFFEYNNYIGNADANVVVVPAAAENGFMPDLGAIAAAVTPKTKAIILNNPNNPTGVIYPADMLTKLGELLEEKGKEFGTVIYLISDEPYRELAYDGAEVPWLPSCCKNTIVGYSWSKSLSLPGERIGYLVIPSDIVDGQLIFDAAVVANRMLGFVNAPSLMQLAVARCLDASTDIAAYDANRKLLYDGLHELGYECEYPAGAFYLWVKTPVPEPEFVALAKKYNLLLVPGASFGCEGYVRLAYCVSGDMIKRSMAAFEKLAADCGIKK</sequence>
<dbReference type="Gene3D" id="3.40.640.10">
    <property type="entry name" value="Type I PLP-dependent aspartate aminotransferase-like (Major domain)"/>
    <property type="match status" value="1"/>
</dbReference>
<keyword evidence="2" id="KW-0032">Aminotransferase</keyword>
<feature type="domain" description="Aminotransferase class I/classII large" evidence="1">
    <location>
        <begin position="34"/>
        <end position="382"/>
    </location>
</feature>
<dbReference type="PANTHER" id="PTHR42691:SF1">
    <property type="entry name" value="ASPARTATE AMINOTRANSFERASE YHDR-RELATED"/>
    <property type="match status" value="1"/>
</dbReference>
<organism evidence="2 3">
    <name type="scientific">Candidatus Scatomorpha pullistercoris</name>
    <dbReference type="NCBI Taxonomy" id="2840929"/>
    <lineage>
        <taxon>Bacteria</taxon>
        <taxon>Bacillati</taxon>
        <taxon>Bacillota</taxon>
        <taxon>Clostridia</taxon>
        <taxon>Eubacteriales</taxon>
        <taxon>Candidatus Scatomorpha</taxon>
    </lineage>
</organism>
<dbReference type="AlphaFoldDB" id="A0A9D1K8B4"/>